<reference evidence="3 4" key="1">
    <citation type="submission" date="2017-06" db="EMBL/GenBank/DDBJ databases">
        <authorList>
            <person name="Kim H.J."/>
            <person name="Triplett B.A."/>
        </authorList>
    </citation>
    <scope>NUCLEOTIDE SEQUENCE [LARGE SCALE GENOMIC DNA]</scope>
    <source>
        <strain evidence="3 4">DSM 18704</strain>
    </source>
</reference>
<feature type="compositionally biased region" description="Low complexity" evidence="1">
    <location>
        <begin position="71"/>
        <end position="80"/>
    </location>
</feature>
<gene>
    <name evidence="2" type="ORF">SAMN05421770_10548</name>
    <name evidence="3" type="ORF">SAMN05421770_10555</name>
</gene>
<dbReference type="EMBL" id="FZOU01000005">
    <property type="protein sequence ID" value="SNT19019.1"/>
    <property type="molecule type" value="Genomic_DNA"/>
</dbReference>
<dbReference type="AlphaFoldDB" id="A0A239KND1"/>
<evidence type="ECO:0000313" key="2">
    <source>
        <dbReference type="EMBL" id="SNT19019.1"/>
    </source>
</evidence>
<protein>
    <submittedName>
        <fullName evidence="3">Uncharacterized protein</fullName>
    </submittedName>
</protein>
<keyword evidence="4" id="KW-1185">Reference proteome</keyword>
<evidence type="ECO:0000256" key="1">
    <source>
        <dbReference type="SAM" id="MobiDB-lite"/>
    </source>
</evidence>
<sequence length="102" mass="10671">MNLTQSLTLGFVPACRFCVLEVETTVAQAIREPGVRAISIRAENRCQHETAKDLTARLQSSKVTSMPKPAPDAATAASEPAPHPPTQPALPGVASPLNGLDG</sequence>
<name>A0A239KND1_9BACT</name>
<dbReference type="Proteomes" id="UP000198356">
    <property type="component" value="Unassembled WGS sequence"/>
</dbReference>
<evidence type="ECO:0000313" key="3">
    <source>
        <dbReference type="EMBL" id="SNT19113.1"/>
    </source>
</evidence>
<feature type="region of interest" description="Disordered" evidence="1">
    <location>
        <begin position="57"/>
        <end position="102"/>
    </location>
</feature>
<proteinExistence type="predicted"/>
<organism evidence="3 4">
    <name type="scientific">Granulicella rosea</name>
    <dbReference type="NCBI Taxonomy" id="474952"/>
    <lineage>
        <taxon>Bacteria</taxon>
        <taxon>Pseudomonadati</taxon>
        <taxon>Acidobacteriota</taxon>
        <taxon>Terriglobia</taxon>
        <taxon>Terriglobales</taxon>
        <taxon>Acidobacteriaceae</taxon>
        <taxon>Granulicella</taxon>
    </lineage>
</organism>
<evidence type="ECO:0000313" key="4">
    <source>
        <dbReference type="Proteomes" id="UP000198356"/>
    </source>
</evidence>
<dbReference type="EMBL" id="FZOU01000005">
    <property type="protein sequence ID" value="SNT19113.1"/>
    <property type="molecule type" value="Genomic_DNA"/>
</dbReference>
<accession>A0A239KND1</accession>